<evidence type="ECO:0000259" key="2">
    <source>
        <dbReference type="PROSITE" id="PS50110"/>
    </source>
</evidence>
<organism evidence="5 6">
    <name type="scientific">Pseudanabaena galeata UHCC 0370</name>
    <dbReference type="NCBI Taxonomy" id="3110310"/>
    <lineage>
        <taxon>Bacteria</taxon>
        <taxon>Bacillati</taxon>
        <taxon>Cyanobacteriota</taxon>
        <taxon>Cyanophyceae</taxon>
        <taxon>Pseudanabaenales</taxon>
        <taxon>Pseudanabaenaceae</taxon>
        <taxon>Pseudanabaena</taxon>
    </lineage>
</organism>
<dbReference type="Gene3D" id="3.20.20.450">
    <property type="entry name" value="EAL domain"/>
    <property type="match status" value="1"/>
</dbReference>
<dbReference type="NCBIfam" id="TIGR00254">
    <property type="entry name" value="GGDEF"/>
    <property type="match status" value="1"/>
</dbReference>
<dbReference type="Pfam" id="PF00990">
    <property type="entry name" value="GGDEF"/>
    <property type="match status" value="1"/>
</dbReference>
<dbReference type="EMBL" id="JAYGIE010000017">
    <property type="protein sequence ID" value="MEA5477138.1"/>
    <property type="molecule type" value="Genomic_DNA"/>
</dbReference>
<reference evidence="5 6" key="1">
    <citation type="submission" date="2023-12" db="EMBL/GenBank/DDBJ databases">
        <title>Baltic Sea Cyanobacteria.</title>
        <authorList>
            <person name="Delbaje E."/>
            <person name="Fewer D.P."/>
            <person name="Shishido T.K."/>
        </authorList>
    </citation>
    <scope>NUCLEOTIDE SEQUENCE [LARGE SCALE GENOMIC DNA]</scope>
    <source>
        <strain evidence="5 6">UHCC 0370</strain>
    </source>
</reference>
<dbReference type="SUPFAM" id="SSF55073">
    <property type="entry name" value="Nucleotide cyclase"/>
    <property type="match status" value="1"/>
</dbReference>
<protein>
    <submittedName>
        <fullName evidence="5">EAL domain-containing protein</fullName>
    </submittedName>
</protein>
<dbReference type="CDD" id="cd01949">
    <property type="entry name" value="GGDEF"/>
    <property type="match status" value="1"/>
</dbReference>
<dbReference type="Proteomes" id="UP001301388">
    <property type="component" value="Unassembled WGS sequence"/>
</dbReference>
<dbReference type="PROSITE" id="PS50110">
    <property type="entry name" value="RESPONSE_REGULATORY"/>
    <property type="match status" value="1"/>
</dbReference>
<dbReference type="InterPro" id="IPR011006">
    <property type="entry name" value="CheY-like_superfamily"/>
</dbReference>
<dbReference type="SUPFAM" id="SSF141868">
    <property type="entry name" value="EAL domain-like"/>
    <property type="match status" value="1"/>
</dbReference>
<dbReference type="SMART" id="SM00267">
    <property type="entry name" value="GGDEF"/>
    <property type="match status" value="1"/>
</dbReference>
<feature type="modified residue" description="4-aspartylphosphate" evidence="1">
    <location>
        <position position="52"/>
    </location>
</feature>
<evidence type="ECO:0000259" key="4">
    <source>
        <dbReference type="PROSITE" id="PS50887"/>
    </source>
</evidence>
<dbReference type="SMART" id="SM00052">
    <property type="entry name" value="EAL"/>
    <property type="match status" value="1"/>
</dbReference>
<dbReference type="Gene3D" id="3.40.50.2300">
    <property type="match status" value="1"/>
</dbReference>
<dbReference type="InterPro" id="IPR052155">
    <property type="entry name" value="Biofilm_reg_signaling"/>
</dbReference>
<feature type="domain" description="EAL" evidence="3">
    <location>
        <begin position="316"/>
        <end position="571"/>
    </location>
</feature>
<keyword evidence="1" id="KW-0597">Phosphoprotein</keyword>
<proteinExistence type="predicted"/>
<dbReference type="InterPro" id="IPR001633">
    <property type="entry name" value="EAL_dom"/>
</dbReference>
<dbReference type="PANTHER" id="PTHR44757:SF2">
    <property type="entry name" value="BIOFILM ARCHITECTURE MAINTENANCE PROTEIN MBAA"/>
    <property type="match status" value="1"/>
</dbReference>
<dbReference type="SMART" id="SM00448">
    <property type="entry name" value="REC"/>
    <property type="match status" value="1"/>
</dbReference>
<name>A0ABU5TGH4_9CYAN</name>
<feature type="domain" description="Response regulatory" evidence="2">
    <location>
        <begin position="3"/>
        <end position="119"/>
    </location>
</feature>
<dbReference type="InterPro" id="IPR043128">
    <property type="entry name" value="Rev_trsase/Diguanyl_cyclase"/>
</dbReference>
<evidence type="ECO:0000313" key="5">
    <source>
        <dbReference type="EMBL" id="MEA5477138.1"/>
    </source>
</evidence>
<dbReference type="InterPro" id="IPR000160">
    <property type="entry name" value="GGDEF_dom"/>
</dbReference>
<comment type="caution">
    <text evidence="5">The sequence shown here is derived from an EMBL/GenBank/DDBJ whole genome shotgun (WGS) entry which is preliminary data.</text>
</comment>
<evidence type="ECO:0000313" key="6">
    <source>
        <dbReference type="Proteomes" id="UP001301388"/>
    </source>
</evidence>
<dbReference type="Pfam" id="PF00563">
    <property type="entry name" value="EAL"/>
    <property type="match status" value="1"/>
</dbReference>
<dbReference type="InterPro" id="IPR001789">
    <property type="entry name" value="Sig_transdc_resp-reg_receiver"/>
</dbReference>
<evidence type="ECO:0000256" key="1">
    <source>
        <dbReference type="PROSITE-ProRule" id="PRU00169"/>
    </source>
</evidence>
<gene>
    <name evidence="5" type="ORF">VB774_05840</name>
</gene>
<dbReference type="CDD" id="cd01948">
    <property type="entry name" value="EAL"/>
    <property type="match status" value="1"/>
</dbReference>
<dbReference type="PANTHER" id="PTHR44757">
    <property type="entry name" value="DIGUANYLATE CYCLASE DGCP"/>
    <property type="match status" value="1"/>
</dbReference>
<dbReference type="SUPFAM" id="SSF52172">
    <property type="entry name" value="CheY-like"/>
    <property type="match status" value="1"/>
</dbReference>
<accession>A0ABU5TGH4</accession>
<keyword evidence="6" id="KW-1185">Reference proteome</keyword>
<dbReference type="Pfam" id="PF00072">
    <property type="entry name" value="Response_reg"/>
    <property type="match status" value="1"/>
</dbReference>
<dbReference type="PROSITE" id="PS50887">
    <property type="entry name" value="GGDEF"/>
    <property type="match status" value="1"/>
</dbReference>
<dbReference type="RefSeq" id="WP_281006093.1">
    <property type="nucleotide sequence ID" value="NZ_JAYGIE010000017.1"/>
</dbReference>
<feature type="domain" description="GGDEF" evidence="4">
    <location>
        <begin position="174"/>
        <end position="307"/>
    </location>
</feature>
<dbReference type="Gene3D" id="3.30.70.270">
    <property type="match status" value="1"/>
</dbReference>
<evidence type="ECO:0000259" key="3">
    <source>
        <dbReference type="PROSITE" id="PS50883"/>
    </source>
</evidence>
<dbReference type="InterPro" id="IPR035919">
    <property type="entry name" value="EAL_sf"/>
</dbReference>
<dbReference type="InterPro" id="IPR029787">
    <property type="entry name" value="Nucleotide_cyclase"/>
</dbReference>
<sequence>MTTILVIEDVEALREEIMETLSYEGFDVLGAENGVVGVQIAKTYLPNLIICDIAMPELDGYGTLVALRQEPKTSMIPFIFLTAMTEKADMRQAMQLGADDYLTKPFTSAELLGAIASRLQKYNSVREHYYDEIKAVGERFEYLSHHDGLTQLPNRILFHESLSQAVLHAKINNKALALLFLDMDNFNIINNTLGNDIGDQLFKAIAERLRRYAAPCDMVARIQGDEFALIISDVKDPVSIKLETQKILDLLSRPYNLYGHEVFITSSIGITIFPEDHQDAEGLIKNAELAMYYAKSHGRNSYKFYSSDLNVQSSEYMALANSLHRAIDRNELRVFYQPLVDLQSGQIVGAEALARWQHPDLGIIMPSKFIPVAEQTGLMLRLTEVILYSVCEQMQAWRKADIDYGFVAVNLSGQHFRPDNNLIELIGKVLQDTGIDPEHLELELTESIIMQNAEFTIQVLSQLQAIGVKVAIDDFGTGYSSLSYLKHFPVNTLKIDRCFIQDITTDRHDATISLAIIDLAHSLSLQVIAEGVETAEQIQFLKENNCDQVQGYFFSPPLPAPEFEKMLIDGKCLYAMCN</sequence>
<dbReference type="PROSITE" id="PS50883">
    <property type="entry name" value="EAL"/>
    <property type="match status" value="1"/>
</dbReference>